<proteinExistence type="predicted"/>
<dbReference type="OrthoDB" id="428111at2759"/>
<accession>A0A653BR38</accession>
<reference evidence="2 3" key="1">
    <citation type="submission" date="2019-01" db="EMBL/GenBank/DDBJ databases">
        <authorList>
            <person name="Sayadi A."/>
        </authorList>
    </citation>
    <scope>NUCLEOTIDE SEQUENCE [LARGE SCALE GENOMIC DNA]</scope>
</reference>
<feature type="compositionally biased region" description="Basic and acidic residues" evidence="1">
    <location>
        <begin position="342"/>
        <end position="352"/>
    </location>
</feature>
<feature type="compositionally biased region" description="Basic residues" evidence="1">
    <location>
        <begin position="1"/>
        <end position="12"/>
    </location>
</feature>
<evidence type="ECO:0000313" key="2">
    <source>
        <dbReference type="EMBL" id="VEN38059.1"/>
    </source>
</evidence>
<protein>
    <submittedName>
        <fullName evidence="2">Uncharacterized protein</fullName>
    </submittedName>
</protein>
<sequence length="368" mass="41372">MPRHRKRRRSYSRSRDRDRSGSRSRDNRWWKKRLVELQHQIDAMRTTATQRARSTSLPRSESRGDSQVDFTDFEGVDTVADSDSQVVLADVEGASNLTPPPPQVDLEEEVQAILGAAPSEKPLAGPPIHATVVSRWSEILAKGLDHETRVTLMKDHPIPENFSTLKTPALNAVVVNAVSLQVSRRDAKLMQKQEQLASCISAIGTTISSILQEEGGGNRKHLQLLSDAGRLLCDFHHSETVTRQGLITVNLNKDLKETLKDSPSDDFLFGTSLEERLKTAKQLVISSKELMPRAPVKVFRKTTSVLNSSGPARQTKGTRAGPHHSMKTPSRRPQPSQAKRTLPQDHRFRRPQDFQQSRAKTNRNERRR</sequence>
<dbReference type="Proteomes" id="UP000410492">
    <property type="component" value="Unassembled WGS sequence"/>
</dbReference>
<feature type="compositionally biased region" description="Basic and acidic residues" evidence="1">
    <location>
        <begin position="13"/>
        <end position="29"/>
    </location>
</feature>
<dbReference type="EMBL" id="CAACVG010004045">
    <property type="protein sequence ID" value="VEN38059.1"/>
    <property type="molecule type" value="Genomic_DNA"/>
</dbReference>
<evidence type="ECO:0000313" key="3">
    <source>
        <dbReference type="Proteomes" id="UP000410492"/>
    </source>
</evidence>
<name>A0A653BR38_CALMS</name>
<gene>
    <name evidence="2" type="ORF">CALMAC_LOCUS3085</name>
</gene>
<feature type="region of interest" description="Disordered" evidence="1">
    <location>
        <begin position="301"/>
        <end position="368"/>
    </location>
</feature>
<dbReference type="PANTHER" id="PTHR34239:SF2">
    <property type="entry name" value="TRANSPOSABLE ELEMENT P TRANSPOSASE_THAP9 CONSERVED DOMAIN-CONTAINING PROTEIN"/>
    <property type="match status" value="1"/>
</dbReference>
<dbReference type="PANTHER" id="PTHR34239">
    <property type="entry name" value="APPLE DOMAIN-CONTAINING PROTEIN"/>
    <property type="match status" value="1"/>
</dbReference>
<feature type="region of interest" description="Disordered" evidence="1">
    <location>
        <begin position="41"/>
        <end position="68"/>
    </location>
</feature>
<feature type="compositionally biased region" description="Low complexity" evidence="1">
    <location>
        <begin position="43"/>
        <end position="53"/>
    </location>
</feature>
<dbReference type="AlphaFoldDB" id="A0A653BR38"/>
<feature type="compositionally biased region" description="Polar residues" evidence="1">
    <location>
        <begin position="301"/>
        <end position="317"/>
    </location>
</feature>
<evidence type="ECO:0000256" key="1">
    <source>
        <dbReference type="SAM" id="MobiDB-lite"/>
    </source>
</evidence>
<organism evidence="2 3">
    <name type="scientific">Callosobruchus maculatus</name>
    <name type="common">Southern cowpea weevil</name>
    <name type="synonym">Pulse bruchid</name>
    <dbReference type="NCBI Taxonomy" id="64391"/>
    <lineage>
        <taxon>Eukaryota</taxon>
        <taxon>Metazoa</taxon>
        <taxon>Ecdysozoa</taxon>
        <taxon>Arthropoda</taxon>
        <taxon>Hexapoda</taxon>
        <taxon>Insecta</taxon>
        <taxon>Pterygota</taxon>
        <taxon>Neoptera</taxon>
        <taxon>Endopterygota</taxon>
        <taxon>Coleoptera</taxon>
        <taxon>Polyphaga</taxon>
        <taxon>Cucujiformia</taxon>
        <taxon>Chrysomeloidea</taxon>
        <taxon>Chrysomelidae</taxon>
        <taxon>Bruchinae</taxon>
        <taxon>Bruchini</taxon>
        <taxon>Callosobruchus</taxon>
    </lineage>
</organism>
<feature type="compositionally biased region" description="Basic residues" evidence="1">
    <location>
        <begin position="321"/>
        <end position="330"/>
    </location>
</feature>
<keyword evidence="3" id="KW-1185">Reference proteome</keyword>
<feature type="region of interest" description="Disordered" evidence="1">
    <location>
        <begin position="1"/>
        <end position="29"/>
    </location>
</feature>